<evidence type="ECO:0000259" key="2">
    <source>
        <dbReference type="Pfam" id="PF20397"/>
    </source>
</evidence>
<dbReference type="Pfam" id="PF20397">
    <property type="entry name" value="DUF6690"/>
    <property type="match status" value="1"/>
</dbReference>
<dbReference type="AlphaFoldDB" id="A0A5C5VXI5"/>
<dbReference type="InterPro" id="IPR046512">
    <property type="entry name" value="DUF6690"/>
</dbReference>
<feature type="compositionally biased region" description="Polar residues" evidence="1">
    <location>
        <begin position="238"/>
        <end position="250"/>
    </location>
</feature>
<feature type="domain" description="DUF6690" evidence="2">
    <location>
        <begin position="1"/>
        <end position="231"/>
    </location>
</feature>
<reference evidence="3 4" key="1">
    <citation type="submission" date="2019-02" db="EMBL/GenBank/DDBJ databases">
        <title>Deep-cultivation of Planctomycetes and their phenomic and genomic characterization uncovers novel biology.</title>
        <authorList>
            <person name="Wiegand S."/>
            <person name="Jogler M."/>
            <person name="Boedeker C."/>
            <person name="Pinto D."/>
            <person name="Vollmers J."/>
            <person name="Rivas-Marin E."/>
            <person name="Kohn T."/>
            <person name="Peeters S.H."/>
            <person name="Heuer A."/>
            <person name="Rast P."/>
            <person name="Oberbeckmann S."/>
            <person name="Bunk B."/>
            <person name="Jeske O."/>
            <person name="Meyerdierks A."/>
            <person name="Storesund J.E."/>
            <person name="Kallscheuer N."/>
            <person name="Luecker S."/>
            <person name="Lage O.M."/>
            <person name="Pohl T."/>
            <person name="Merkel B.J."/>
            <person name="Hornburger P."/>
            <person name="Mueller R.-W."/>
            <person name="Bruemmer F."/>
            <person name="Labrenz M."/>
            <person name="Spormann A.M."/>
            <person name="Op Den Camp H."/>
            <person name="Overmann J."/>
            <person name="Amann R."/>
            <person name="Jetten M.S.M."/>
            <person name="Mascher T."/>
            <person name="Medema M.H."/>
            <person name="Devos D.P."/>
            <person name="Kaster A.-K."/>
            <person name="Ovreas L."/>
            <person name="Rohde M."/>
            <person name="Galperin M.Y."/>
            <person name="Jogler C."/>
        </authorList>
    </citation>
    <scope>NUCLEOTIDE SEQUENCE [LARGE SCALE GENOMIC DNA]</scope>
    <source>
        <strain evidence="3 4">Pla111</strain>
    </source>
</reference>
<feature type="compositionally biased region" description="Low complexity" evidence="1">
    <location>
        <begin position="283"/>
        <end position="306"/>
    </location>
</feature>
<protein>
    <recommendedName>
        <fullName evidence="2">DUF6690 domain-containing protein</fullName>
    </recommendedName>
</protein>
<dbReference type="OrthoDB" id="258357at2"/>
<dbReference type="EMBL" id="SJPH01000005">
    <property type="protein sequence ID" value="TWT42847.1"/>
    <property type="molecule type" value="Genomic_DNA"/>
</dbReference>
<dbReference type="Proteomes" id="UP000318995">
    <property type="component" value="Unassembled WGS sequence"/>
</dbReference>
<gene>
    <name evidence="3" type="ORF">Pla111_24850</name>
</gene>
<evidence type="ECO:0000313" key="4">
    <source>
        <dbReference type="Proteomes" id="UP000318995"/>
    </source>
</evidence>
<accession>A0A5C5VXI5</accession>
<evidence type="ECO:0000313" key="3">
    <source>
        <dbReference type="EMBL" id="TWT42847.1"/>
    </source>
</evidence>
<proteinExistence type="predicted"/>
<evidence type="ECO:0000256" key="1">
    <source>
        <dbReference type="SAM" id="MobiDB-lite"/>
    </source>
</evidence>
<feature type="region of interest" description="Disordered" evidence="1">
    <location>
        <begin position="218"/>
        <end position="318"/>
    </location>
</feature>
<name>A0A5C5VXI5_9BACT</name>
<sequence>MARPYALAGLLGAAVGGPYLISNAPEGWPTATTNASQVAVEAPPTIDPRLLARPEIEGPHGPGSQIYRRPAPLEGRVHRSLDEILRWEINKDWVFATWDRKSTGLADPELFGVRVPVVTGHAMTDVAGALSYYFDAAGQLQRIRLVGTTADTTQLAQIVSSRFAMQRRVSLSPGEQLFQANEENRVRSELRTRPEAVMWGTSPHNSFRVELEVNRPGSRHWIKPPALSLASRGGATTGAENISTKPSATEPTPVFPARSVVPDEEKVAAVTTAQGTPPPPSSPSASPDTAPKTAASAPPPDSDTAPLDSYRRRFRWPD</sequence>
<dbReference type="RefSeq" id="WP_146574722.1">
    <property type="nucleotide sequence ID" value="NZ_SJPH01000005.1"/>
</dbReference>
<feature type="compositionally biased region" description="Basic and acidic residues" evidence="1">
    <location>
        <begin position="309"/>
        <end position="318"/>
    </location>
</feature>
<comment type="caution">
    <text evidence="3">The sequence shown here is derived from an EMBL/GenBank/DDBJ whole genome shotgun (WGS) entry which is preliminary data.</text>
</comment>
<keyword evidence="4" id="KW-1185">Reference proteome</keyword>
<organism evidence="3 4">
    <name type="scientific">Botrimarina hoheduenensis</name>
    <dbReference type="NCBI Taxonomy" id="2528000"/>
    <lineage>
        <taxon>Bacteria</taxon>
        <taxon>Pseudomonadati</taxon>
        <taxon>Planctomycetota</taxon>
        <taxon>Planctomycetia</taxon>
        <taxon>Pirellulales</taxon>
        <taxon>Lacipirellulaceae</taxon>
        <taxon>Botrimarina</taxon>
    </lineage>
</organism>